<dbReference type="EMBL" id="VVYY01000012">
    <property type="protein sequence ID" value="KAA5396745.1"/>
    <property type="molecule type" value="Genomic_DNA"/>
</dbReference>
<gene>
    <name evidence="3" type="ORF">F2Y51_13720</name>
    <name evidence="2" type="ORF">F2Y58_14655</name>
</gene>
<dbReference type="RefSeq" id="WP_130054164.1">
    <property type="nucleotide sequence ID" value="NZ_JBCJEN010000032.1"/>
</dbReference>
<organism evidence="2 5">
    <name type="scientific">Phocaeicola dorei</name>
    <dbReference type="NCBI Taxonomy" id="357276"/>
    <lineage>
        <taxon>Bacteria</taxon>
        <taxon>Pseudomonadati</taxon>
        <taxon>Bacteroidota</taxon>
        <taxon>Bacteroidia</taxon>
        <taxon>Bacteroidales</taxon>
        <taxon>Bacteroidaceae</taxon>
        <taxon>Phocaeicola</taxon>
    </lineage>
</organism>
<name>A0A4Q5HP66_9BACT</name>
<feature type="domain" description="SH3b" evidence="1">
    <location>
        <begin position="36"/>
        <end position="99"/>
    </location>
</feature>
<dbReference type="SMART" id="SM00287">
    <property type="entry name" value="SH3b"/>
    <property type="match status" value="1"/>
</dbReference>
<protein>
    <submittedName>
        <fullName evidence="2">SH3 domain-containing protein</fullName>
    </submittedName>
</protein>
<dbReference type="PANTHER" id="PTHR34408">
    <property type="entry name" value="FAMILY PROTEIN, PUTATIVE-RELATED"/>
    <property type="match status" value="1"/>
</dbReference>
<reference evidence="4 5" key="1">
    <citation type="journal article" date="2019" name="Nat. Med.">
        <title>A library of human gut bacterial isolates paired with longitudinal multiomics data enables mechanistic microbiome research.</title>
        <authorList>
            <person name="Poyet M."/>
            <person name="Groussin M."/>
            <person name="Gibbons S.M."/>
            <person name="Avila-Pacheco J."/>
            <person name="Jiang X."/>
            <person name="Kearney S.M."/>
            <person name="Perrotta A.R."/>
            <person name="Berdy B."/>
            <person name="Zhao S."/>
            <person name="Lieberman T.D."/>
            <person name="Swanson P.K."/>
            <person name="Smith M."/>
            <person name="Roesemann S."/>
            <person name="Alexander J.E."/>
            <person name="Rich S.A."/>
            <person name="Livny J."/>
            <person name="Vlamakis H."/>
            <person name="Clish C."/>
            <person name="Bullock K."/>
            <person name="Deik A."/>
            <person name="Scott J."/>
            <person name="Pierce K.A."/>
            <person name="Xavier R.J."/>
            <person name="Alm E.J."/>
        </authorList>
    </citation>
    <scope>NUCLEOTIDE SEQUENCE [LARGE SCALE GENOMIC DNA]</scope>
    <source>
        <strain evidence="2 5">BIOML-A1</strain>
        <strain evidence="3 4">BIOML-A4</strain>
    </source>
</reference>
<proteinExistence type="predicted"/>
<dbReference type="Proteomes" id="UP000481616">
    <property type="component" value="Unassembled WGS sequence"/>
</dbReference>
<dbReference type="PROSITE" id="PS51781">
    <property type="entry name" value="SH3B"/>
    <property type="match status" value="1"/>
</dbReference>
<evidence type="ECO:0000313" key="3">
    <source>
        <dbReference type="EMBL" id="KAA5404106.1"/>
    </source>
</evidence>
<dbReference type="AlphaFoldDB" id="A0A4Q5HP66"/>
<dbReference type="InterPro" id="IPR052354">
    <property type="entry name" value="Cell_Wall_Dynamics_Protein"/>
</dbReference>
<sequence length="306" mass="34753">MLKIHNKQKEKNTSNISVKIFIFLFFIGTASNVVGQEKYEVISTSRLNVRNKPTTNSSIIGTLNPHEQIDVYSIIDSWAKISYRSRMAYVSSKYIRKIEIKENIPIVTEYQEESNPITSEPEETETPKTIYNESTKNDYIGIDFVPSIYGGFTNFVSNNVSPKGNIGFGIDFAFQFIANQPISFIPKDYYMEASLGYSLKGSGAFPLHYITMKLSPIGYRYMISDFMLLGKIGAYTGYTFSTIETQSHSFDTNIDIGILCEIGVEYERIGVGFSYERGLTNVCNSKLKLNNQCVFLNLSYRLFNLK</sequence>
<dbReference type="EMBL" id="VVZA01000011">
    <property type="protein sequence ID" value="KAA5404106.1"/>
    <property type="molecule type" value="Genomic_DNA"/>
</dbReference>
<evidence type="ECO:0000313" key="4">
    <source>
        <dbReference type="Proteomes" id="UP000441162"/>
    </source>
</evidence>
<evidence type="ECO:0000313" key="5">
    <source>
        <dbReference type="Proteomes" id="UP000481616"/>
    </source>
</evidence>
<dbReference type="PANTHER" id="PTHR34408:SF2">
    <property type="entry name" value="CELL WALL-BINDING PROTEIN YWSB"/>
    <property type="match status" value="1"/>
</dbReference>
<dbReference type="Proteomes" id="UP000441162">
    <property type="component" value="Unassembled WGS sequence"/>
</dbReference>
<evidence type="ECO:0000313" key="2">
    <source>
        <dbReference type="EMBL" id="KAA5396745.1"/>
    </source>
</evidence>
<accession>A0A4Q5HP66</accession>
<dbReference type="Gene3D" id="2.30.30.40">
    <property type="entry name" value="SH3 Domains"/>
    <property type="match status" value="1"/>
</dbReference>
<dbReference type="Pfam" id="PF08239">
    <property type="entry name" value="SH3_3"/>
    <property type="match status" value="1"/>
</dbReference>
<comment type="caution">
    <text evidence="2">The sequence shown here is derived from an EMBL/GenBank/DDBJ whole genome shotgun (WGS) entry which is preliminary data.</text>
</comment>
<evidence type="ECO:0000259" key="1">
    <source>
        <dbReference type="PROSITE" id="PS51781"/>
    </source>
</evidence>
<dbReference type="InterPro" id="IPR003646">
    <property type="entry name" value="SH3-like_bac-type"/>
</dbReference>